<accession>A0A6M3JZ30</accession>
<proteinExistence type="predicted"/>
<name>A0A6M3JZ30_9ZZZZ</name>
<reference evidence="1" key="1">
    <citation type="submission" date="2020-03" db="EMBL/GenBank/DDBJ databases">
        <title>The deep terrestrial virosphere.</title>
        <authorList>
            <person name="Holmfeldt K."/>
            <person name="Nilsson E."/>
            <person name="Simone D."/>
            <person name="Lopez-Fernandez M."/>
            <person name="Wu X."/>
            <person name="de Brujin I."/>
            <person name="Lundin D."/>
            <person name="Andersson A."/>
            <person name="Bertilsson S."/>
            <person name="Dopson M."/>
        </authorList>
    </citation>
    <scope>NUCLEOTIDE SEQUENCE</scope>
    <source>
        <strain evidence="1">MM415A01947</strain>
    </source>
</reference>
<sequence length="57" mass="6634">MKKESEERIRLILAGVWLNGSISVDAKHCDELIDFALKEIKESIKKTYEKRKRSPSD</sequence>
<dbReference type="EMBL" id="MT142116">
    <property type="protein sequence ID" value="QJA74718.1"/>
    <property type="molecule type" value="Genomic_DNA"/>
</dbReference>
<organism evidence="1">
    <name type="scientific">viral metagenome</name>
    <dbReference type="NCBI Taxonomy" id="1070528"/>
    <lineage>
        <taxon>unclassified sequences</taxon>
        <taxon>metagenomes</taxon>
        <taxon>organismal metagenomes</taxon>
    </lineage>
</organism>
<evidence type="ECO:0000313" key="1">
    <source>
        <dbReference type="EMBL" id="QJA74718.1"/>
    </source>
</evidence>
<gene>
    <name evidence="1" type="ORF">MM415A01947_0012</name>
</gene>
<dbReference type="AlphaFoldDB" id="A0A6M3JZ30"/>
<protein>
    <submittedName>
        <fullName evidence="1">Uncharacterized protein</fullName>
    </submittedName>
</protein>